<protein>
    <submittedName>
        <fullName evidence="2">Uncharacterized protein</fullName>
    </submittedName>
</protein>
<comment type="caution">
    <text evidence="2">The sequence shown here is derived from an EMBL/GenBank/DDBJ whole genome shotgun (WGS) entry which is preliminary data.</text>
</comment>
<feature type="region of interest" description="Disordered" evidence="1">
    <location>
        <begin position="168"/>
        <end position="207"/>
    </location>
</feature>
<dbReference type="HOGENOM" id="CLU_1025762_0_0_9"/>
<dbReference type="PATRIC" id="fig|742743.3.peg.314"/>
<dbReference type="OrthoDB" id="1633942at2"/>
<organism evidence="2 3">
    <name type="scientific">Dialister succinatiphilus YIT 11850</name>
    <dbReference type="NCBI Taxonomy" id="742743"/>
    <lineage>
        <taxon>Bacteria</taxon>
        <taxon>Bacillati</taxon>
        <taxon>Bacillota</taxon>
        <taxon>Negativicutes</taxon>
        <taxon>Veillonellales</taxon>
        <taxon>Veillonellaceae</taxon>
        <taxon>Dialister</taxon>
    </lineage>
</organism>
<accession>H1CY69</accession>
<keyword evidence="3" id="KW-1185">Reference proteome</keyword>
<sequence>MDKDKKPFHKGNRKPFRKDRKGTAGGRFKRKLKPGVEFEDRRLGVGIVRKVTEDGITVAFGDVEKVIPRKKRTTAPRERRPAALGKPLEKKVFTFDVQPGDKKPFSKDRKVEKREPEVGLEVVDETLGKGVVSRITERGVYVTYEATGEHVMYPRGLPSKLLKSAFPEVKKEKKAEPHKGKERTYKVPEQAKPEKKEKIVPHRAKETHRGNTRFISLGEGTLVISPLYGEGIIMEISNGRMTVKFTEVEKEYTYPAAFAAGEIEVLEKEDK</sequence>
<feature type="region of interest" description="Disordered" evidence="1">
    <location>
        <begin position="1"/>
        <end position="30"/>
    </location>
</feature>
<dbReference type="AlphaFoldDB" id="H1CY69"/>
<proteinExistence type="predicted"/>
<reference evidence="2 3" key="1">
    <citation type="submission" date="2011-11" db="EMBL/GenBank/DDBJ databases">
        <title>The Genome Sequence of Dialister succinatiphilus YIT 11850.</title>
        <authorList>
            <consortium name="The Broad Institute Genome Sequencing Platform"/>
            <person name="Earl A."/>
            <person name="Ward D."/>
            <person name="Feldgarden M."/>
            <person name="Gevers D."/>
            <person name="Morotomi M."/>
            <person name="Young S.K."/>
            <person name="Zeng Q."/>
            <person name="Gargeya S."/>
            <person name="Fitzgerald M."/>
            <person name="Haas B."/>
            <person name="Abouelleil A."/>
            <person name="Alvarado L."/>
            <person name="Arachchi H.M."/>
            <person name="Berlin A."/>
            <person name="Brown A."/>
            <person name="Chapman S.B."/>
            <person name="Dunbar C."/>
            <person name="Gearin G."/>
            <person name="Goldberg J."/>
            <person name="Griggs A."/>
            <person name="Gujja S."/>
            <person name="Heiman D."/>
            <person name="Howarth C."/>
            <person name="Lui A."/>
            <person name="MacDonald P.J.P."/>
            <person name="Montmayeur A."/>
            <person name="Murphy C."/>
            <person name="Neiman D."/>
            <person name="Pearson M."/>
            <person name="Priest M."/>
            <person name="Roberts A."/>
            <person name="Saif S."/>
            <person name="Shea T."/>
            <person name="Sisk P."/>
            <person name="Stolte C."/>
            <person name="Sykes S."/>
            <person name="Wortman J."/>
            <person name="Nusbaum C."/>
            <person name="Birren B."/>
        </authorList>
    </citation>
    <scope>NUCLEOTIDE SEQUENCE [LARGE SCALE GENOMIC DNA]</scope>
    <source>
        <strain evidence="2 3">YIT 11850</strain>
    </source>
</reference>
<name>H1CY69_9FIRM</name>
<dbReference type="Proteomes" id="UP000003277">
    <property type="component" value="Unassembled WGS sequence"/>
</dbReference>
<evidence type="ECO:0000313" key="2">
    <source>
        <dbReference type="EMBL" id="EHO63736.1"/>
    </source>
</evidence>
<dbReference type="RefSeq" id="WP_008858813.1">
    <property type="nucleotide sequence ID" value="NZ_JH591187.1"/>
</dbReference>
<evidence type="ECO:0000313" key="3">
    <source>
        <dbReference type="Proteomes" id="UP000003277"/>
    </source>
</evidence>
<gene>
    <name evidence="2" type="ORF">HMPREF9453_00307</name>
</gene>
<feature type="compositionally biased region" description="Basic residues" evidence="1">
    <location>
        <begin position="1"/>
        <end position="20"/>
    </location>
</feature>
<evidence type="ECO:0000256" key="1">
    <source>
        <dbReference type="SAM" id="MobiDB-lite"/>
    </source>
</evidence>
<dbReference type="EMBL" id="ADLT01000009">
    <property type="protein sequence ID" value="EHO63736.1"/>
    <property type="molecule type" value="Genomic_DNA"/>
</dbReference>